<sequence>MATKSYSEKVVQTKIMVDALRNNKESLPAGVTEETISKLEELKSLAEKLNSEQEKLKAQLKLKTEELSDTLDKLSALYVETKKRVKIDVSKSLWKEYGFSDKK</sequence>
<dbReference type="EMBL" id="CP022378">
    <property type="protein sequence ID" value="ATA69319.1"/>
    <property type="molecule type" value="Genomic_DNA"/>
</dbReference>
<dbReference type="AlphaFoldDB" id="A0A250E8L8"/>
<evidence type="ECO:0000256" key="1">
    <source>
        <dbReference type="SAM" id="Coils"/>
    </source>
</evidence>
<name>A0A250E8L8_9FLAO</name>
<keyword evidence="1" id="KW-0175">Coiled coil</keyword>
<reference evidence="2 3" key="1">
    <citation type="journal article" date="2017" name="Genome Announc.">
        <title>Twelve Complete Reference Genomes of Clinical Isolates in the Capnocytophaga Genus.</title>
        <authorList>
            <person name="Villarma A."/>
            <person name="Gulvik C.A."/>
            <person name="Rowe L.A."/>
            <person name="Sheth M."/>
            <person name="Juieng P."/>
            <person name="Nicholson A.C."/>
            <person name="Loparev V.N."/>
            <person name="McQuiston J.R."/>
        </authorList>
    </citation>
    <scope>NUCLEOTIDE SEQUENCE [LARGE SCALE GENOMIC DNA]</scope>
    <source>
        <strain evidence="2 3">G7591</strain>
    </source>
</reference>
<dbReference type="RefSeq" id="WP_098029794.1">
    <property type="nucleotide sequence ID" value="NZ_CP022378.1"/>
</dbReference>
<accession>A0A250E8L8</accession>
<proteinExistence type="predicted"/>
<dbReference type="Proteomes" id="UP000242855">
    <property type="component" value="Chromosome"/>
</dbReference>
<dbReference type="KEGG" id="ccyn:CGC48_07460"/>
<feature type="coiled-coil region" evidence="1">
    <location>
        <begin position="32"/>
        <end position="77"/>
    </location>
</feature>
<dbReference type="GeneID" id="96781631"/>
<gene>
    <name evidence="2" type="ORF">CGC48_07460</name>
</gene>
<evidence type="ECO:0000313" key="3">
    <source>
        <dbReference type="Proteomes" id="UP000242855"/>
    </source>
</evidence>
<protein>
    <submittedName>
        <fullName evidence="2">Membrane-binding protein</fullName>
    </submittedName>
</protein>
<evidence type="ECO:0000313" key="2">
    <source>
        <dbReference type="EMBL" id="ATA69319.1"/>
    </source>
</evidence>
<organism evidence="2 3">
    <name type="scientific">Capnocytophaga cynodegmi</name>
    <dbReference type="NCBI Taxonomy" id="28189"/>
    <lineage>
        <taxon>Bacteria</taxon>
        <taxon>Pseudomonadati</taxon>
        <taxon>Bacteroidota</taxon>
        <taxon>Flavobacteriia</taxon>
        <taxon>Flavobacteriales</taxon>
        <taxon>Flavobacteriaceae</taxon>
        <taxon>Capnocytophaga</taxon>
    </lineage>
</organism>